<feature type="region of interest" description="Disordered" evidence="2">
    <location>
        <begin position="162"/>
        <end position="185"/>
    </location>
</feature>
<dbReference type="PANTHER" id="PTHR37534">
    <property type="entry name" value="TRANSCRIPTIONAL ACTIVATOR PROTEIN UGA3"/>
    <property type="match status" value="1"/>
</dbReference>
<dbReference type="SMART" id="SM00066">
    <property type="entry name" value="GAL4"/>
    <property type="match status" value="1"/>
</dbReference>
<dbReference type="GO" id="GO:0000981">
    <property type="term" value="F:DNA-binding transcription factor activity, RNA polymerase II-specific"/>
    <property type="evidence" value="ECO:0007669"/>
    <property type="project" value="InterPro"/>
</dbReference>
<dbReference type="VEuPathDB" id="FungiDB:TRIVIDRAFT_217692"/>
<feature type="compositionally biased region" description="Basic and acidic residues" evidence="2">
    <location>
        <begin position="173"/>
        <end position="185"/>
    </location>
</feature>
<comment type="caution">
    <text evidence="4">The sequence shown here is derived from an EMBL/GenBank/DDBJ whole genome shotgun (WGS) entry which is preliminary data.</text>
</comment>
<sequence>MAHQDTASPNRTQKKRARTGCLRCRTRRRKCDEHKPRCQRCVDAEAECVYGPRLSFLQKNAFTLSSNNRNEPSPRKPGGVPKYSKVQFVDNGHAHQKDIGRNAESQVSISSPLSAERESSDTYGSPSKSGTAATPNTSIGEQQPCIYLDSDSLYHEFSGNTEKDQHVQAQHEASSHLSEEHPDQDMGIRQGDSYEIALDVLMSLGTGDAGGVDALTPLAPILGGIEEPNLSWPPSILQSIDDLGPVSVLIANQLSLGRTIELLRHYRYKIAPWLDMCDMRQTFGLVVPHLATRSDMLFDALLKLCATSYEASLHSLMLTDSPTSHSSHLTFPIEYHLEHAKMWEVKLWSVLTVAEGFLIDPPQSWEDALVKNNFLQMVYNQRAENSPLRALNERMLWLLARLSVAVALFKETASTVNSSLLRTLLGNSSEGGRKSEHIDLQFAHEPLVLCTKVLEFSFGDEETTTSVNSVSPRPRAVRWKSIVDNLNDWYTNRPSTFRPVIELSNEESPFPVMYFTSGAATFANQLYHTSMMLILAHKPKTLQLDQRRSSSLSQLWHVQRICGISINNNRCECWDPCLLASFYLGARRMTHESQQREVLLGFKNISALGWRVDSFVGQLKQEWHHLELLGGD</sequence>
<protein>
    <recommendedName>
        <fullName evidence="3">Zn(2)-C6 fungal-type domain-containing protein</fullName>
    </recommendedName>
</protein>
<keyword evidence="5" id="KW-1185">Reference proteome</keyword>
<dbReference type="RefSeq" id="XP_013961308.1">
    <property type="nucleotide sequence ID" value="XM_014105833.1"/>
</dbReference>
<organism evidence="4 5">
    <name type="scientific">Hypocrea virens (strain Gv29-8 / FGSC 10586)</name>
    <name type="common">Gliocladium virens</name>
    <name type="synonym">Trichoderma virens</name>
    <dbReference type="NCBI Taxonomy" id="413071"/>
    <lineage>
        <taxon>Eukaryota</taxon>
        <taxon>Fungi</taxon>
        <taxon>Dikarya</taxon>
        <taxon>Ascomycota</taxon>
        <taxon>Pezizomycotina</taxon>
        <taxon>Sordariomycetes</taxon>
        <taxon>Hypocreomycetidae</taxon>
        <taxon>Hypocreales</taxon>
        <taxon>Hypocreaceae</taxon>
        <taxon>Trichoderma</taxon>
    </lineage>
</organism>
<evidence type="ECO:0000259" key="3">
    <source>
        <dbReference type="PROSITE" id="PS50048"/>
    </source>
</evidence>
<dbReference type="Pfam" id="PF00172">
    <property type="entry name" value="Zn_clus"/>
    <property type="match status" value="1"/>
</dbReference>
<proteinExistence type="predicted"/>
<dbReference type="OMA" id="FTRCRTG"/>
<gene>
    <name evidence="4" type="ORF">TRIVIDRAFT_217692</name>
</gene>
<dbReference type="eggNOG" id="ENOG502SMN8">
    <property type="taxonomic scope" value="Eukaryota"/>
</dbReference>
<dbReference type="SUPFAM" id="SSF57701">
    <property type="entry name" value="Zn2/Cys6 DNA-binding domain"/>
    <property type="match status" value="1"/>
</dbReference>
<evidence type="ECO:0000313" key="5">
    <source>
        <dbReference type="Proteomes" id="UP000007115"/>
    </source>
</evidence>
<dbReference type="PANTHER" id="PTHR37534:SF4">
    <property type="entry name" value="ZN(II)2CYS6 TRANSCRIPTION FACTOR (EUROFUNG)"/>
    <property type="match status" value="1"/>
</dbReference>
<dbReference type="InterPro" id="IPR036864">
    <property type="entry name" value="Zn2-C6_fun-type_DNA-bd_sf"/>
</dbReference>
<dbReference type="PROSITE" id="PS50048">
    <property type="entry name" value="ZN2_CY6_FUNGAL_2"/>
    <property type="match status" value="1"/>
</dbReference>
<dbReference type="HOGENOM" id="CLU_008719_6_2_1"/>
<dbReference type="EMBL" id="ABDF02000001">
    <property type="protein sequence ID" value="EHK27093.1"/>
    <property type="molecule type" value="Genomic_DNA"/>
</dbReference>
<dbReference type="Gene3D" id="4.10.240.10">
    <property type="entry name" value="Zn(2)-C6 fungal-type DNA-binding domain"/>
    <property type="match status" value="1"/>
</dbReference>
<name>G9MFC7_HYPVG</name>
<dbReference type="InParanoid" id="G9MFC7"/>
<evidence type="ECO:0000313" key="4">
    <source>
        <dbReference type="EMBL" id="EHK27093.1"/>
    </source>
</evidence>
<accession>G9MFC7</accession>
<dbReference type="CDD" id="cd00067">
    <property type="entry name" value="GAL4"/>
    <property type="match status" value="1"/>
</dbReference>
<evidence type="ECO:0000256" key="2">
    <source>
        <dbReference type="SAM" id="MobiDB-lite"/>
    </source>
</evidence>
<feature type="compositionally biased region" description="Polar residues" evidence="2">
    <location>
        <begin position="103"/>
        <end position="113"/>
    </location>
</feature>
<keyword evidence="1" id="KW-0539">Nucleus</keyword>
<feature type="region of interest" description="Disordered" evidence="2">
    <location>
        <begin position="96"/>
        <end position="142"/>
    </location>
</feature>
<evidence type="ECO:0000256" key="1">
    <source>
        <dbReference type="ARBA" id="ARBA00023242"/>
    </source>
</evidence>
<reference evidence="4 5" key="1">
    <citation type="journal article" date="2011" name="Genome Biol.">
        <title>Comparative genome sequence analysis underscores mycoparasitism as the ancestral life style of Trichoderma.</title>
        <authorList>
            <person name="Kubicek C.P."/>
            <person name="Herrera-Estrella A."/>
            <person name="Seidl-Seiboth V."/>
            <person name="Martinez D.A."/>
            <person name="Druzhinina I.S."/>
            <person name="Thon M."/>
            <person name="Zeilinger S."/>
            <person name="Casas-Flores S."/>
            <person name="Horwitz B.A."/>
            <person name="Mukherjee P.K."/>
            <person name="Mukherjee M."/>
            <person name="Kredics L."/>
            <person name="Alcaraz L.D."/>
            <person name="Aerts A."/>
            <person name="Antal Z."/>
            <person name="Atanasova L."/>
            <person name="Cervantes-Badillo M.G."/>
            <person name="Challacombe J."/>
            <person name="Chertkov O."/>
            <person name="McCluskey K."/>
            <person name="Coulpier F."/>
            <person name="Deshpande N."/>
            <person name="von Doehren H."/>
            <person name="Ebbole D.J."/>
            <person name="Esquivel-Naranjo E.U."/>
            <person name="Fekete E."/>
            <person name="Flipphi M."/>
            <person name="Glaser F."/>
            <person name="Gomez-Rodriguez E.Y."/>
            <person name="Gruber S."/>
            <person name="Han C."/>
            <person name="Henrissat B."/>
            <person name="Hermosa R."/>
            <person name="Hernandez-Onate M."/>
            <person name="Karaffa L."/>
            <person name="Kosti I."/>
            <person name="Le Crom S."/>
            <person name="Lindquist E."/>
            <person name="Lucas S."/>
            <person name="Luebeck M."/>
            <person name="Luebeck P.S."/>
            <person name="Margeot A."/>
            <person name="Metz B."/>
            <person name="Misra M."/>
            <person name="Nevalainen H."/>
            <person name="Omann M."/>
            <person name="Packer N."/>
            <person name="Perrone G."/>
            <person name="Uresti-Rivera E.E."/>
            <person name="Salamov A."/>
            <person name="Schmoll M."/>
            <person name="Seiboth B."/>
            <person name="Shapiro H."/>
            <person name="Sukno S."/>
            <person name="Tamayo-Ramos J.A."/>
            <person name="Tisch D."/>
            <person name="Wiest A."/>
            <person name="Wilkinson H.H."/>
            <person name="Zhang M."/>
            <person name="Coutinho P.M."/>
            <person name="Kenerley C.M."/>
            <person name="Monte E."/>
            <person name="Baker S.E."/>
            <person name="Grigoriev I.V."/>
        </authorList>
    </citation>
    <scope>NUCLEOTIDE SEQUENCE [LARGE SCALE GENOMIC DNA]</scope>
    <source>
        <strain evidence="5">Gv29-8 / FGSC 10586</strain>
    </source>
</reference>
<dbReference type="PROSITE" id="PS00463">
    <property type="entry name" value="ZN2_CY6_FUNGAL_1"/>
    <property type="match status" value="1"/>
</dbReference>
<feature type="region of interest" description="Disordered" evidence="2">
    <location>
        <begin position="64"/>
        <end position="84"/>
    </location>
</feature>
<dbReference type="AlphaFoldDB" id="G9MFC7"/>
<dbReference type="GO" id="GO:0045944">
    <property type="term" value="P:positive regulation of transcription by RNA polymerase II"/>
    <property type="evidence" value="ECO:0007669"/>
    <property type="project" value="TreeGrafter"/>
</dbReference>
<feature type="domain" description="Zn(2)-C6 fungal-type" evidence="3">
    <location>
        <begin position="20"/>
        <end position="50"/>
    </location>
</feature>
<feature type="compositionally biased region" description="Polar residues" evidence="2">
    <location>
        <begin position="121"/>
        <end position="141"/>
    </location>
</feature>
<dbReference type="GO" id="GO:0008270">
    <property type="term" value="F:zinc ion binding"/>
    <property type="evidence" value="ECO:0007669"/>
    <property type="project" value="InterPro"/>
</dbReference>
<dbReference type="InterPro" id="IPR001138">
    <property type="entry name" value="Zn2Cys6_DnaBD"/>
</dbReference>
<dbReference type="GO" id="GO:0005634">
    <property type="term" value="C:nucleus"/>
    <property type="evidence" value="ECO:0007669"/>
    <property type="project" value="TreeGrafter"/>
</dbReference>
<dbReference type="GeneID" id="25791298"/>
<dbReference type="Proteomes" id="UP000007115">
    <property type="component" value="Unassembled WGS sequence"/>
</dbReference>
<dbReference type="OrthoDB" id="4475584at2759"/>
<dbReference type="GO" id="GO:0000976">
    <property type="term" value="F:transcription cis-regulatory region binding"/>
    <property type="evidence" value="ECO:0007669"/>
    <property type="project" value="TreeGrafter"/>
</dbReference>